<dbReference type="Pfam" id="PF16091">
    <property type="entry name" value="DUF4820"/>
    <property type="match status" value="1"/>
</dbReference>
<sequence length="386" mass="43948">MELVTLAKEVFQSIAEHAASYRLGQSVLRHLDRTLWVVEKCARWAVPPPLDQDERPQPELVRPLPWVFFLALIVALRITRESISLINLVMGKPPLRSADVVMYIQSHRRYLRTLKYQGNRLSRARTSSGQPRQSWASALHSLFEFTMCFRRHSHHYGNNNSTHVSNNEEVLVVKRSKRGREHASPSASTSETTMERLIEKMMVDLDADSDEDSSFTLTNVTSPKSDRSDFTTESDQDTIYQNNVSDKANEENGPVDSPYSPNMSEAPCSTPERTEEVINEPESPVTEKEEEKIEEKEKIEDSSTEPEVLSAKEQTLRFIQHETAPSKIPRSPNNEQKIGTKLKIWSIKMKEKFSKQHHTILGTPVAEKDRRNSDSQGGKNSSSNSM</sequence>
<dbReference type="OrthoDB" id="7398970at2759"/>
<gene>
    <name evidence="3 4" type="primary">LOC111365097</name>
</gene>
<feature type="compositionally biased region" description="Polar residues" evidence="1">
    <location>
        <begin position="214"/>
        <end position="223"/>
    </location>
</feature>
<evidence type="ECO:0000313" key="3">
    <source>
        <dbReference type="RefSeq" id="XP_022838063.1"/>
    </source>
</evidence>
<dbReference type="KEGG" id="sliu:111365097"/>
<reference evidence="3 4" key="1">
    <citation type="submission" date="2025-04" db="UniProtKB">
        <authorList>
            <consortium name="RefSeq"/>
        </authorList>
    </citation>
    <scope>IDENTIFICATION</scope>
    <source>
        <strain evidence="3 4">Ishihara</strain>
        <tissue evidence="3 4">Whole body</tissue>
    </source>
</reference>
<dbReference type="InterPro" id="IPR032150">
    <property type="entry name" value="DUF4820"/>
</dbReference>
<name>A0A9J7ETR7_SPOLT</name>
<dbReference type="CTD" id="37164"/>
<dbReference type="Proteomes" id="UP000301870">
    <property type="component" value="Chromosome 1"/>
</dbReference>
<dbReference type="AlphaFoldDB" id="A0A9J7ETR7"/>
<keyword evidence="2" id="KW-1185">Reference proteome</keyword>
<feature type="compositionally biased region" description="Polar residues" evidence="1">
    <location>
        <begin position="231"/>
        <end position="246"/>
    </location>
</feature>
<feature type="region of interest" description="Disordered" evidence="1">
    <location>
        <begin position="209"/>
        <end position="310"/>
    </location>
</feature>
<organism evidence="2 3">
    <name type="scientific">Spodoptera litura</name>
    <name type="common">Asian cotton leafworm</name>
    <dbReference type="NCBI Taxonomy" id="69820"/>
    <lineage>
        <taxon>Eukaryota</taxon>
        <taxon>Metazoa</taxon>
        <taxon>Ecdysozoa</taxon>
        <taxon>Arthropoda</taxon>
        <taxon>Hexapoda</taxon>
        <taxon>Insecta</taxon>
        <taxon>Pterygota</taxon>
        <taxon>Neoptera</taxon>
        <taxon>Endopterygota</taxon>
        <taxon>Lepidoptera</taxon>
        <taxon>Glossata</taxon>
        <taxon>Ditrysia</taxon>
        <taxon>Noctuoidea</taxon>
        <taxon>Noctuidae</taxon>
        <taxon>Amphipyrinae</taxon>
        <taxon>Spodoptera</taxon>
    </lineage>
</organism>
<evidence type="ECO:0000313" key="4">
    <source>
        <dbReference type="RefSeq" id="XP_022838069.1"/>
    </source>
</evidence>
<dbReference type="RefSeq" id="XP_022838069.1">
    <property type="nucleotide sequence ID" value="XM_022982301.1"/>
</dbReference>
<dbReference type="RefSeq" id="XP_022838063.1">
    <property type="nucleotide sequence ID" value="XM_022982295.1"/>
</dbReference>
<accession>A0A9J7ETR7</accession>
<proteinExistence type="predicted"/>
<feature type="region of interest" description="Disordered" evidence="1">
    <location>
        <begin position="354"/>
        <end position="386"/>
    </location>
</feature>
<protein>
    <submittedName>
        <fullName evidence="3 4">Uncharacterized protein LOC111365097 isoform X1</fullName>
    </submittedName>
</protein>
<feature type="compositionally biased region" description="Basic and acidic residues" evidence="1">
    <location>
        <begin position="285"/>
        <end position="301"/>
    </location>
</feature>
<evidence type="ECO:0000313" key="2">
    <source>
        <dbReference type="Proteomes" id="UP000301870"/>
    </source>
</evidence>
<feature type="compositionally biased region" description="Polar residues" evidence="1">
    <location>
        <begin position="374"/>
        <end position="386"/>
    </location>
</feature>
<dbReference type="GeneID" id="111365097"/>
<evidence type="ECO:0000256" key="1">
    <source>
        <dbReference type="SAM" id="MobiDB-lite"/>
    </source>
</evidence>